<proteinExistence type="predicted"/>
<evidence type="ECO:0000313" key="4">
    <source>
        <dbReference type="Proteomes" id="UP000031546"/>
    </source>
</evidence>
<reference evidence="3" key="3">
    <citation type="submission" date="2022-12" db="EMBL/GenBank/DDBJ databases">
        <title>Genome analysis and biological profiling of marine Salinicoccus roseus MOSEL-ME25.</title>
        <authorList>
            <person name="Mirza F.T."/>
            <person name="Xie Y."/>
            <person name="Shinwari Z.K."/>
        </authorList>
    </citation>
    <scope>NUCLEOTIDE SEQUENCE</scope>
    <source>
        <strain evidence="3">MOSEL-ME25</strain>
    </source>
</reference>
<gene>
    <name evidence="3" type="ORF">F7P68_0012380</name>
    <name evidence="2" type="ORF">SN16_10965</name>
</gene>
<dbReference type="EMBL" id="JABEVU030000001">
    <property type="protein sequence ID" value="MDB0581321.1"/>
    <property type="molecule type" value="Genomic_DNA"/>
</dbReference>
<protein>
    <submittedName>
        <fullName evidence="2">Uncharacterized protein</fullName>
    </submittedName>
</protein>
<sequence length="99" mass="11473">MFIRLILIIALSFFVIYGLNYLDLADIGYSFQTVAVTAIVLIVLGILYRVFTKFLKVLLFVFVFLPLVALLIYYLYSYVTGAPMEMPDMDWIEKGTQWL</sequence>
<dbReference type="Proteomes" id="UP000527860">
    <property type="component" value="Unassembled WGS sequence"/>
</dbReference>
<keyword evidence="1" id="KW-0472">Membrane</keyword>
<evidence type="ECO:0000313" key="5">
    <source>
        <dbReference type="Proteomes" id="UP000527860"/>
    </source>
</evidence>
<keyword evidence="1" id="KW-0812">Transmembrane</keyword>
<feature type="transmembrane region" description="Helical" evidence="1">
    <location>
        <begin position="28"/>
        <end position="50"/>
    </location>
</feature>
<dbReference type="OrthoDB" id="2390248at2"/>
<dbReference type="STRING" id="45670.SN16_10965"/>
<evidence type="ECO:0000313" key="3">
    <source>
        <dbReference type="EMBL" id="MDB0581321.1"/>
    </source>
</evidence>
<feature type="transmembrane region" description="Helical" evidence="1">
    <location>
        <begin position="5"/>
        <end position="22"/>
    </location>
</feature>
<keyword evidence="1" id="KW-1133">Transmembrane helix</keyword>
<name>A0A0C2HKB3_9STAP</name>
<dbReference type="RefSeq" id="WP_040106662.1">
    <property type="nucleotide sequence ID" value="NZ_JABEVU030000001.1"/>
</dbReference>
<dbReference type="GeneID" id="77846072"/>
<keyword evidence="5" id="KW-1185">Reference proteome</keyword>
<dbReference type="Proteomes" id="UP000031546">
    <property type="component" value="Unassembled WGS sequence"/>
</dbReference>
<evidence type="ECO:0000256" key="1">
    <source>
        <dbReference type="SAM" id="Phobius"/>
    </source>
</evidence>
<comment type="caution">
    <text evidence="2">The sequence shown here is derived from an EMBL/GenBank/DDBJ whole genome shotgun (WGS) entry which is preliminary data.</text>
</comment>
<reference evidence="3" key="2">
    <citation type="submission" date="2020-04" db="EMBL/GenBank/DDBJ databases">
        <authorList>
            <person name="Tanveer F."/>
            <person name="Xie Y."/>
            <person name="Shinwari Z.K."/>
        </authorList>
    </citation>
    <scope>NUCLEOTIDE SEQUENCE</scope>
    <source>
        <strain evidence="3">MOSEL-ME25</strain>
    </source>
</reference>
<reference evidence="2 4" key="1">
    <citation type="submission" date="2015-01" db="EMBL/GenBank/DDBJ databases">
        <title>Genome sequences of high lactate-tolerant strain Salinicoccus roseus W12 with industrial interest.</title>
        <authorList>
            <person name="Wang H."/>
            <person name="Yu B."/>
        </authorList>
    </citation>
    <scope>NUCLEOTIDE SEQUENCE [LARGE SCALE GENOMIC DNA]</scope>
    <source>
        <strain evidence="2 4">W12</strain>
    </source>
</reference>
<accession>A0A0C2HKB3</accession>
<dbReference type="EMBL" id="JXII01000009">
    <property type="protein sequence ID" value="KIH70021.1"/>
    <property type="molecule type" value="Genomic_DNA"/>
</dbReference>
<organism evidence="2 4">
    <name type="scientific">Salinicoccus roseus</name>
    <dbReference type="NCBI Taxonomy" id="45670"/>
    <lineage>
        <taxon>Bacteria</taxon>
        <taxon>Bacillati</taxon>
        <taxon>Bacillota</taxon>
        <taxon>Bacilli</taxon>
        <taxon>Bacillales</taxon>
        <taxon>Staphylococcaceae</taxon>
        <taxon>Salinicoccus</taxon>
    </lineage>
</organism>
<feature type="transmembrane region" description="Helical" evidence="1">
    <location>
        <begin position="57"/>
        <end position="76"/>
    </location>
</feature>
<dbReference type="AlphaFoldDB" id="A0A0C2HKB3"/>
<evidence type="ECO:0000313" key="2">
    <source>
        <dbReference type="EMBL" id="KIH70021.1"/>
    </source>
</evidence>